<gene>
    <name evidence="3" type="ORF">UFOPK2754_02042</name>
    <name evidence="4" type="ORF">UFOPK3139_02422</name>
    <name evidence="5" type="ORF">UFOPK3543_00533</name>
    <name evidence="6" type="ORF">UFOPK3967_03188</name>
</gene>
<dbReference type="EMBL" id="CAFBOS010000333">
    <property type="protein sequence ID" value="CAB5027758.1"/>
    <property type="molecule type" value="Genomic_DNA"/>
</dbReference>
<feature type="region of interest" description="Disordered" evidence="2">
    <location>
        <begin position="51"/>
        <end position="71"/>
    </location>
</feature>
<dbReference type="Gene3D" id="3.40.50.10540">
    <property type="entry name" value="Crotonobetainyl-coa:carnitine coa-transferase, domain 1"/>
    <property type="match status" value="1"/>
</dbReference>
<name>A0A6J7RGS9_9ZZZZ</name>
<dbReference type="Pfam" id="PF02515">
    <property type="entry name" value="CoA_transf_3"/>
    <property type="match status" value="1"/>
</dbReference>
<accession>A0A6J7RGS9</accession>
<evidence type="ECO:0000313" key="4">
    <source>
        <dbReference type="EMBL" id="CAB4835353.1"/>
    </source>
</evidence>
<dbReference type="AlphaFoldDB" id="A0A6J7RGS9"/>
<evidence type="ECO:0000256" key="1">
    <source>
        <dbReference type="ARBA" id="ARBA00022679"/>
    </source>
</evidence>
<dbReference type="InterPro" id="IPR050483">
    <property type="entry name" value="CoA-transferase_III_domain"/>
</dbReference>
<dbReference type="Gene3D" id="3.30.1540.10">
    <property type="entry name" value="formyl-coa transferase, domain 3"/>
    <property type="match status" value="1"/>
</dbReference>
<proteinExistence type="predicted"/>
<keyword evidence="1" id="KW-0808">Transferase</keyword>
<organism evidence="6">
    <name type="scientific">freshwater metagenome</name>
    <dbReference type="NCBI Taxonomy" id="449393"/>
    <lineage>
        <taxon>unclassified sequences</taxon>
        <taxon>metagenomes</taxon>
        <taxon>ecological metagenomes</taxon>
    </lineage>
</organism>
<evidence type="ECO:0000313" key="3">
    <source>
        <dbReference type="EMBL" id="CAB4755070.1"/>
    </source>
</evidence>
<evidence type="ECO:0000256" key="2">
    <source>
        <dbReference type="SAM" id="MobiDB-lite"/>
    </source>
</evidence>
<dbReference type="InterPro" id="IPR023606">
    <property type="entry name" value="CoA-Trfase_III_dom_1_sf"/>
</dbReference>
<dbReference type="SUPFAM" id="SSF89796">
    <property type="entry name" value="CoA-transferase family III (CaiB/BaiF)"/>
    <property type="match status" value="1"/>
</dbReference>
<dbReference type="GO" id="GO:0008410">
    <property type="term" value="F:CoA-transferase activity"/>
    <property type="evidence" value="ECO:0007669"/>
    <property type="project" value="TreeGrafter"/>
</dbReference>
<dbReference type="PANTHER" id="PTHR48207:SF3">
    <property type="entry name" value="SUCCINATE--HYDROXYMETHYLGLUTARATE COA-TRANSFERASE"/>
    <property type="match status" value="1"/>
</dbReference>
<sequence>MRPLDGIRVLDVTHIIAGPTCTFWLASLGAEVIRVEQPKGDVTWMTRPFVGPLGESDTQQTPRDIPLSPLRKQRGKRSVRLDLRTQAGADVLRMLARESDVLVENFAPGVMARRGLGYDDLRDTNPRLVYASITGYGSDGPYRDRAAMDPIVQALSGLMAKTGFADGPPTRSGATLGDQVPGIWTALGVLAALRQRDLDGEGQFIDVAMLDALVALMWDEPIDQYEEQGMAERFGNGDPRGAPFDTYAVKDGWVAIAAPATHQWKRLQPLLGGAALDPRWDDHHERARNRDIVGAFVTAWTMQFTAGEVCAELDAVGIPAAPVNPPWWARTDPHIAHRGTLERLRHPDLAEPTRWLAPVLPLRFSRTGIDTTPAEPIGTSTEWAMREVLGLDNAQIAALDDAGAFGEASVS</sequence>
<evidence type="ECO:0000313" key="5">
    <source>
        <dbReference type="EMBL" id="CAB4895074.1"/>
    </source>
</evidence>
<evidence type="ECO:0000313" key="6">
    <source>
        <dbReference type="EMBL" id="CAB5027758.1"/>
    </source>
</evidence>
<protein>
    <submittedName>
        <fullName evidence="6">Unannotated protein</fullName>
    </submittedName>
</protein>
<dbReference type="EMBL" id="CAEZYR010000080">
    <property type="protein sequence ID" value="CAB4755070.1"/>
    <property type="molecule type" value="Genomic_DNA"/>
</dbReference>
<dbReference type="EMBL" id="CAFBMH010000011">
    <property type="protein sequence ID" value="CAB4895074.1"/>
    <property type="molecule type" value="Genomic_DNA"/>
</dbReference>
<dbReference type="InterPro" id="IPR044855">
    <property type="entry name" value="CoA-Trfase_III_dom3_sf"/>
</dbReference>
<dbReference type="InterPro" id="IPR003673">
    <property type="entry name" value="CoA-Trfase_fam_III"/>
</dbReference>
<reference evidence="6" key="1">
    <citation type="submission" date="2020-05" db="EMBL/GenBank/DDBJ databases">
        <authorList>
            <person name="Chiriac C."/>
            <person name="Salcher M."/>
            <person name="Ghai R."/>
            <person name="Kavagutti S V."/>
        </authorList>
    </citation>
    <scope>NUCLEOTIDE SEQUENCE</scope>
</reference>
<dbReference type="EMBL" id="CAFABA010000123">
    <property type="protein sequence ID" value="CAB4835353.1"/>
    <property type="molecule type" value="Genomic_DNA"/>
</dbReference>
<dbReference type="PANTHER" id="PTHR48207">
    <property type="entry name" value="SUCCINATE--HYDROXYMETHYLGLUTARATE COA-TRANSFERASE"/>
    <property type="match status" value="1"/>
</dbReference>